<feature type="signal peptide" evidence="6">
    <location>
        <begin position="1"/>
        <end position="17"/>
    </location>
</feature>
<evidence type="ECO:0000256" key="4">
    <source>
        <dbReference type="PIRSR" id="PIRSR606710-2"/>
    </source>
</evidence>
<evidence type="ECO:0000256" key="2">
    <source>
        <dbReference type="ARBA" id="ARBA00022801"/>
    </source>
</evidence>
<dbReference type="Gene3D" id="2.115.10.20">
    <property type="entry name" value="Glycosyl hydrolase domain, family 43"/>
    <property type="match status" value="1"/>
</dbReference>
<dbReference type="CDD" id="cd08999">
    <property type="entry name" value="GH43_ABN-like"/>
    <property type="match status" value="1"/>
</dbReference>
<feature type="chain" id="PRO_5025493017" evidence="6">
    <location>
        <begin position="18"/>
        <end position="390"/>
    </location>
</feature>
<dbReference type="EMBL" id="MU006027">
    <property type="protein sequence ID" value="KAF2857785.1"/>
    <property type="molecule type" value="Genomic_DNA"/>
</dbReference>
<dbReference type="PANTHER" id="PTHR42812:SF5">
    <property type="entry name" value="ENDO-ARABINASE"/>
    <property type="match status" value="1"/>
</dbReference>
<evidence type="ECO:0000256" key="5">
    <source>
        <dbReference type="RuleBase" id="RU361187"/>
    </source>
</evidence>
<gene>
    <name evidence="7" type="ORF">K470DRAFT_283617</name>
</gene>
<dbReference type="GO" id="GO:0005975">
    <property type="term" value="P:carbohydrate metabolic process"/>
    <property type="evidence" value="ECO:0007669"/>
    <property type="project" value="InterPro"/>
</dbReference>
<evidence type="ECO:0000256" key="1">
    <source>
        <dbReference type="ARBA" id="ARBA00009865"/>
    </source>
</evidence>
<keyword evidence="3 5" id="KW-0326">Glycosidase</keyword>
<dbReference type="SUPFAM" id="SSF75005">
    <property type="entry name" value="Arabinanase/levansucrase/invertase"/>
    <property type="match status" value="1"/>
</dbReference>
<dbReference type="OrthoDB" id="3879658at2759"/>
<dbReference type="Proteomes" id="UP000799421">
    <property type="component" value="Unassembled WGS sequence"/>
</dbReference>
<keyword evidence="8" id="KW-1185">Reference proteome</keyword>
<sequence>MFLSIAFVGIALGLVFGLSPARRSSLGLPLPTHGHQVPINPALDVNFPDPSLWHANGIYMALATNNAAGILNAVSNITGQDDYGVSNVQVATSTDLLSWTLLDARHDPLPRVGKWAVQGLAQETHIPKAAVWAPSVNQRPDGCFVLYYSAHPHALDSSGNVAVEPASIGAHPPPHCIGAAIARDPIGPYSPLDRPLACPINRGGAIDADGFRDSNGDMYVVYKVDGNNIGHGGDCGNTVEPLLPTPIMLQKLLADGVTPDGEPSQILDRVEEDGPLVEAPVIVQSPDGLYFLFFSSGCTRSPSYNVKYATATNVQGPYTRAPIPLLRTGDFGLLAPGSVGIHREPGTNDYNMVFHARVAEDDTGLVRAMFNTKLSFNGHVVTLEPVLSVT</sequence>
<dbReference type="InterPro" id="IPR051795">
    <property type="entry name" value="Glycosyl_Hydrlase_43"/>
</dbReference>
<dbReference type="AlphaFoldDB" id="A0A6A7BSU6"/>
<comment type="similarity">
    <text evidence="1 5">Belongs to the glycosyl hydrolase 43 family.</text>
</comment>
<feature type="site" description="Important for catalytic activity, responsible for pKa modulation of the active site Glu and correct orientation of both the proton donor and substrate" evidence="4">
    <location>
        <position position="207"/>
    </location>
</feature>
<dbReference type="GO" id="GO:0004553">
    <property type="term" value="F:hydrolase activity, hydrolyzing O-glycosyl compounds"/>
    <property type="evidence" value="ECO:0007669"/>
    <property type="project" value="InterPro"/>
</dbReference>
<proteinExistence type="inferred from homology"/>
<name>A0A6A7BSU6_9PEZI</name>
<protein>
    <submittedName>
        <fullName evidence="7">Glycoside hydrolase family 43 protein</fullName>
    </submittedName>
</protein>
<keyword evidence="6" id="KW-0732">Signal</keyword>
<evidence type="ECO:0000313" key="7">
    <source>
        <dbReference type="EMBL" id="KAF2857785.1"/>
    </source>
</evidence>
<dbReference type="Pfam" id="PF04616">
    <property type="entry name" value="Glyco_hydro_43"/>
    <property type="match status" value="1"/>
</dbReference>
<evidence type="ECO:0000313" key="8">
    <source>
        <dbReference type="Proteomes" id="UP000799421"/>
    </source>
</evidence>
<evidence type="ECO:0000256" key="3">
    <source>
        <dbReference type="ARBA" id="ARBA00023295"/>
    </source>
</evidence>
<accession>A0A6A7BSU6</accession>
<dbReference type="InterPro" id="IPR006710">
    <property type="entry name" value="Glyco_hydro_43"/>
</dbReference>
<dbReference type="InterPro" id="IPR023296">
    <property type="entry name" value="Glyco_hydro_beta-prop_sf"/>
</dbReference>
<reference evidence="7" key="1">
    <citation type="journal article" date="2020" name="Stud. Mycol.">
        <title>101 Dothideomycetes genomes: a test case for predicting lifestyles and emergence of pathogens.</title>
        <authorList>
            <person name="Haridas S."/>
            <person name="Albert R."/>
            <person name="Binder M."/>
            <person name="Bloem J."/>
            <person name="Labutti K."/>
            <person name="Salamov A."/>
            <person name="Andreopoulos B."/>
            <person name="Baker S."/>
            <person name="Barry K."/>
            <person name="Bills G."/>
            <person name="Bluhm B."/>
            <person name="Cannon C."/>
            <person name="Castanera R."/>
            <person name="Culley D."/>
            <person name="Daum C."/>
            <person name="Ezra D."/>
            <person name="Gonzalez J."/>
            <person name="Henrissat B."/>
            <person name="Kuo A."/>
            <person name="Liang C."/>
            <person name="Lipzen A."/>
            <person name="Lutzoni F."/>
            <person name="Magnuson J."/>
            <person name="Mondo S."/>
            <person name="Nolan M."/>
            <person name="Ohm R."/>
            <person name="Pangilinan J."/>
            <person name="Park H.-J."/>
            <person name="Ramirez L."/>
            <person name="Alfaro M."/>
            <person name="Sun H."/>
            <person name="Tritt A."/>
            <person name="Yoshinaga Y."/>
            <person name="Zwiers L.-H."/>
            <person name="Turgeon B."/>
            <person name="Goodwin S."/>
            <person name="Spatafora J."/>
            <person name="Crous P."/>
            <person name="Grigoriev I."/>
        </authorList>
    </citation>
    <scope>NUCLEOTIDE SEQUENCE</scope>
    <source>
        <strain evidence="7">CBS 480.64</strain>
    </source>
</reference>
<evidence type="ECO:0000256" key="6">
    <source>
        <dbReference type="SAM" id="SignalP"/>
    </source>
</evidence>
<organism evidence="7 8">
    <name type="scientific">Piedraia hortae CBS 480.64</name>
    <dbReference type="NCBI Taxonomy" id="1314780"/>
    <lineage>
        <taxon>Eukaryota</taxon>
        <taxon>Fungi</taxon>
        <taxon>Dikarya</taxon>
        <taxon>Ascomycota</taxon>
        <taxon>Pezizomycotina</taxon>
        <taxon>Dothideomycetes</taxon>
        <taxon>Dothideomycetidae</taxon>
        <taxon>Capnodiales</taxon>
        <taxon>Piedraiaceae</taxon>
        <taxon>Piedraia</taxon>
    </lineage>
</organism>
<keyword evidence="2 5" id="KW-0378">Hydrolase</keyword>
<dbReference type="PANTHER" id="PTHR42812">
    <property type="entry name" value="BETA-XYLOSIDASE"/>
    <property type="match status" value="1"/>
</dbReference>